<accession>A0A6I3IXT4</accession>
<dbReference type="NCBIfam" id="TIGR01976">
    <property type="entry name" value="am_tr_V_VC1184"/>
    <property type="match status" value="1"/>
</dbReference>
<protein>
    <submittedName>
        <fullName evidence="2">Cysteine desulfurase-like protein</fullName>
    </submittedName>
</protein>
<sequence length="400" mass="42822">MTHDVAALRARIPALEEGTAYFDGPGGTQTPREIGDAIAEALCAPLSNRGTGAASQRNAERHVEQFRTAGADLLGSDPRGVVHGRSATALTYDLARALAATWQPGDEVVVTSLDHDSNVRPWVQAAERVGAVIRWWELDPATGELPLAALREVVGERTRLVAMTGASNLLGTIPDVVGAAEITHDAGALLHVDAVHLAAHRLVDREALGADSLVCSAYKFLGPHCGVLAADPALLDELHPDKLLPSTDEVPERFELGTLPYELLAGVTATVDLIAGLAPGDAPTRRARLRASWEAVHEHEHRLHRLLEDSLVELPRVRVLSRAPERTPTSYLVVDGVPGDEVSRGLLEQGVLAPAGHFYAYEAWRRLGLEPDVGVRVGLAPYTSDEDVHRLVKALGALAR</sequence>
<organism evidence="2 3">
    <name type="scientific">Arsenicicoccus cauae</name>
    <dbReference type="NCBI Taxonomy" id="2663847"/>
    <lineage>
        <taxon>Bacteria</taxon>
        <taxon>Bacillati</taxon>
        <taxon>Actinomycetota</taxon>
        <taxon>Actinomycetes</taxon>
        <taxon>Micrococcales</taxon>
        <taxon>Intrasporangiaceae</taxon>
        <taxon>Arsenicicoccus</taxon>
    </lineage>
</organism>
<dbReference type="InterPro" id="IPR015424">
    <property type="entry name" value="PyrdxlP-dep_Trfase"/>
</dbReference>
<evidence type="ECO:0000259" key="1">
    <source>
        <dbReference type="Pfam" id="PF00266"/>
    </source>
</evidence>
<reference evidence="2 3" key="1">
    <citation type="submission" date="2019-11" db="EMBL/GenBank/DDBJ databases">
        <title>Whole genome sequencing identifies a novel species of the genus Arsenicicoccus isolated from human blood.</title>
        <authorList>
            <person name="Jeong J.H."/>
            <person name="Kweon O.J."/>
            <person name="Kim H.R."/>
            <person name="Kim T.-H."/>
            <person name="Ha S.-M."/>
            <person name="Lee M.-K."/>
        </authorList>
    </citation>
    <scope>NUCLEOTIDE SEQUENCE [LARGE SCALE GENOMIC DNA]</scope>
    <source>
        <strain evidence="2 3">MKL-02</strain>
    </source>
</reference>
<gene>
    <name evidence="2" type="ORF">GGG17_07130</name>
</gene>
<dbReference type="Gene3D" id="3.90.1150.10">
    <property type="entry name" value="Aspartate Aminotransferase, domain 1"/>
    <property type="match status" value="1"/>
</dbReference>
<comment type="caution">
    <text evidence="2">The sequence shown here is derived from an EMBL/GenBank/DDBJ whole genome shotgun (WGS) entry which is preliminary data.</text>
</comment>
<evidence type="ECO:0000313" key="2">
    <source>
        <dbReference type="EMBL" id="MTB71746.1"/>
    </source>
</evidence>
<feature type="domain" description="Aminotransferase class V" evidence="1">
    <location>
        <begin position="21"/>
        <end position="391"/>
    </location>
</feature>
<dbReference type="SUPFAM" id="SSF53383">
    <property type="entry name" value="PLP-dependent transferases"/>
    <property type="match status" value="1"/>
</dbReference>
<dbReference type="Proteomes" id="UP000431092">
    <property type="component" value="Unassembled WGS sequence"/>
</dbReference>
<dbReference type="InterPro" id="IPR011340">
    <property type="entry name" value="Cys_dSase-rel"/>
</dbReference>
<dbReference type="AlphaFoldDB" id="A0A6I3IXT4"/>
<dbReference type="EMBL" id="WLVL01000023">
    <property type="protein sequence ID" value="MTB71746.1"/>
    <property type="molecule type" value="Genomic_DNA"/>
</dbReference>
<keyword evidence="3" id="KW-1185">Reference proteome</keyword>
<dbReference type="Pfam" id="PF00266">
    <property type="entry name" value="Aminotran_5"/>
    <property type="match status" value="1"/>
</dbReference>
<name>A0A6I3IXT4_9MICO</name>
<evidence type="ECO:0000313" key="3">
    <source>
        <dbReference type="Proteomes" id="UP000431092"/>
    </source>
</evidence>
<dbReference type="PANTHER" id="PTHR43586">
    <property type="entry name" value="CYSTEINE DESULFURASE"/>
    <property type="match status" value="1"/>
</dbReference>
<dbReference type="InterPro" id="IPR000192">
    <property type="entry name" value="Aminotrans_V_dom"/>
</dbReference>
<dbReference type="InterPro" id="IPR015421">
    <property type="entry name" value="PyrdxlP-dep_Trfase_major"/>
</dbReference>
<dbReference type="InterPro" id="IPR015422">
    <property type="entry name" value="PyrdxlP-dep_Trfase_small"/>
</dbReference>
<dbReference type="RefSeq" id="WP_154593049.1">
    <property type="nucleotide sequence ID" value="NZ_WLVL01000023.1"/>
</dbReference>
<proteinExistence type="predicted"/>
<dbReference type="PANTHER" id="PTHR43586:SF21">
    <property type="entry name" value="PYRIDOXAL PHOSPHATE (PLP)-DEPENDENT ASPARTATE AMINOTRANSFERASE SUPERFAMILY"/>
    <property type="match status" value="1"/>
</dbReference>
<dbReference type="Gene3D" id="3.40.640.10">
    <property type="entry name" value="Type I PLP-dependent aspartate aminotransferase-like (Major domain)"/>
    <property type="match status" value="1"/>
</dbReference>